<comment type="function">
    <text evidence="7">Catalyzes the attachment of L-aspartate to tRNA(Asp) in a two-step reaction: L-aspartate is first activated by ATP to form Asp-AMP and then transferred to the acceptor end of tRNA(Asp).</text>
</comment>
<dbReference type="NCBIfam" id="NF001750">
    <property type="entry name" value="PRK00476.1"/>
    <property type="match status" value="1"/>
</dbReference>
<comment type="subcellular location">
    <subcellularLocation>
        <location evidence="7">Cytoplasm</location>
    </subcellularLocation>
</comment>
<feature type="binding site" evidence="7">
    <location>
        <position position="173"/>
    </location>
    <ligand>
        <name>L-aspartate</name>
        <dbReference type="ChEBI" id="CHEBI:29991"/>
    </ligand>
</feature>
<keyword evidence="4 7" id="KW-0067">ATP-binding</keyword>
<dbReference type="InterPro" id="IPR002312">
    <property type="entry name" value="Asp/Asn-tRNA-synth_IIb"/>
</dbReference>
<dbReference type="GO" id="GO:0003676">
    <property type="term" value="F:nucleic acid binding"/>
    <property type="evidence" value="ECO:0007669"/>
    <property type="project" value="InterPro"/>
</dbReference>
<dbReference type="RefSeq" id="WP_130093408.1">
    <property type="nucleotide sequence ID" value="NZ_SETE01000003.1"/>
</dbReference>
<dbReference type="EC" id="6.1.1.12" evidence="7"/>
<keyword evidence="7" id="KW-0963">Cytoplasm</keyword>
<comment type="caution">
    <text evidence="9">The sequence shown here is derived from an EMBL/GenBank/DDBJ whole genome shotgun (WGS) entry which is preliminary data.</text>
</comment>
<sequence>MYRTHTCGELRLSDVGNQVTLSGWVQRTREMGGMTFVDLRDRYGITQLAFSTEDNEELNQKARKLGREFVIQVKGKVIERSSKNNIIPTGEVEIIVSELNILNSAKTPPFTIENETDGGDELRMKYRYLDIRRKAILDKLRLRNKVSLETRKYLDGVDFMDIETPYLIKSTPEGARDFVVPSRMNQGEFYALPQSPQTFKQLLMVSGIDKYYQIVRCFRDEDLRADRQPEFTQIDCEMSFVEQEDILNTFEGMIKHLFKSCRDVEFKGDFPRMTYADAMEMYGSDKPDIRFGMEFKDMNSVTKDKGFKIFDDAELVLGIVAEDCAIYTRKQLDALTKWVQRPQVGAKGLVYAKYNDDGTFKSSVDKFYSQEDLQEWADLTGAKPGDLMFIMSGDTDKVRSQMSDLRLHMGDELGLRNPNVFKPLWVMDFPLLEWDEEANRFHAMHHPFTSPKAEDIALLETDPGKVRANAYDLAMNGVELGGGSIRIHDKTLQATMLKLLGFTEEEANKQFGFLMDAFEFGAPPHGGIAFGLDRLVATMGGSDSIRDYIAFPKNNSGRDVMIDAPATIDNEQLKELGLLVNLQ</sequence>
<evidence type="ECO:0000259" key="8">
    <source>
        <dbReference type="PROSITE" id="PS50862"/>
    </source>
</evidence>
<dbReference type="Gene3D" id="2.40.50.140">
    <property type="entry name" value="Nucleic acid-binding proteins"/>
    <property type="match status" value="1"/>
</dbReference>
<comment type="subunit">
    <text evidence="7">Homodimer.</text>
</comment>
<evidence type="ECO:0000256" key="4">
    <source>
        <dbReference type="ARBA" id="ARBA00022840"/>
    </source>
</evidence>
<dbReference type="InterPro" id="IPR004364">
    <property type="entry name" value="Aa-tRNA-synt_II"/>
</dbReference>
<dbReference type="InterPro" id="IPR045864">
    <property type="entry name" value="aa-tRNA-synth_II/BPL/LPL"/>
</dbReference>
<dbReference type="InterPro" id="IPR012340">
    <property type="entry name" value="NA-bd_OB-fold"/>
</dbReference>
<dbReference type="CDD" id="cd04317">
    <property type="entry name" value="EcAspRS_like_N"/>
    <property type="match status" value="1"/>
</dbReference>
<dbReference type="PROSITE" id="PS50862">
    <property type="entry name" value="AA_TRNA_LIGASE_II"/>
    <property type="match status" value="1"/>
</dbReference>
<dbReference type="CDD" id="cd00777">
    <property type="entry name" value="AspRS_core"/>
    <property type="match status" value="1"/>
</dbReference>
<dbReference type="InterPro" id="IPR004115">
    <property type="entry name" value="GAD-like_sf"/>
</dbReference>
<dbReference type="InterPro" id="IPR047089">
    <property type="entry name" value="Asp-tRNA-ligase_1_N"/>
</dbReference>
<evidence type="ECO:0000256" key="1">
    <source>
        <dbReference type="ARBA" id="ARBA00006303"/>
    </source>
</evidence>
<evidence type="ECO:0000313" key="10">
    <source>
        <dbReference type="Proteomes" id="UP000293952"/>
    </source>
</evidence>
<keyword evidence="3 7" id="KW-0547">Nucleotide-binding</keyword>
<dbReference type="SUPFAM" id="SSF55681">
    <property type="entry name" value="Class II aaRS and biotin synthetases"/>
    <property type="match status" value="1"/>
</dbReference>
<evidence type="ECO:0000256" key="7">
    <source>
        <dbReference type="HAMAP-Rule" id="MF_00044"/>
    </source>
</evidence>
<gene>
    <name evidence="7 9" type="primary">aspS</name>
    <name evidence="9" type="ORF">ERX46_08350</name>
</gene>
<dbReference type="Pfam" id="PF00152">
    <property type="entry name" value="tRNA-synt_2"/>
    <property type="match status" value="1"/>
</dbReference>
<dbReference type="Gene3D" id="3.30.1360.30">
    <property type="entry name" value="GAD-like domain"/>
    <property type="match status" value="1"/>
</dbReference>
<feature type="binding site" evidence="7">
    <location>
        <begin position="531"/>
        <end position="534"/>
    </location>
    <ligand>
        <name>ATP</name>
        <dbReference type="ChEBI" id="CHEBI:30616"/>
    </ligand>
</feature>
<dbReference type="GO" id="GO:0005524">
    <property type="term" value="F:ATP binding"/>
    <property type="evidence" value="ECO:0007669"/>
    <property type="project" value="UniProtKB-UniRule"/>
</dbReference>
<name>A0A4Q4KMI2_9FLAO</name>
<dbReference type="GO" id="GO:0006422">
    <property type="term" value="P:aspartyl-tRNA aminoacylation"/>
    <property type="evidence" value="ECO:0007669"/>
    <property type="project" value="UniProtKB-UniRule"/>
</dbReference>
<dbReference type="InterPro" id="IPR047090">
    <property type="entry name" value="AspRS_core"/>
</dbReference>
<dbReference type="Pfam" id="PF02938">
    <property type="entry name" value="GAD"/>
    <property type="match status" value="1"/>
</dbReference>
<dbReference type="PRINTS" id="PR01042">
    <property type="entry name" value="TRNASYNTHASP"/>
</dbReference>
<feature type="binding site" evidence="7">
    <location>
        <position position="479"/>
    </location>
    <ligand>
        <name>ATP</name>
        <dbReference type="ChEBI" id="CHEBI:30616"/>
    </ligand>
</feature>
<dbReference type="Pfam" id="PF01336">
    <property type="entry name" value="tRNA_anti-codon"/>
    <property type="match status" value="1"/>
</dbReference>
<feature type="binding site" evidence="7">
    <location>
        <position position="486"/>
    </location>
    <ligand>
        <name>L-aspartate</name>
        <dbReference type="ChEBI" id="CHEBI:29991"/>
    </ligand>
</feature>
<dbReference type="Proteomes" id="UP000293952">
    <property type="component" value="Unassembled WGS sequence"/>
</dbReference>
<keyword evidence="6 7" id="KW-0030">Aminoacyl-tRNA synthetase</keyword>
<dbReference type="EMBL" id="SETE01000003">
    <property type="protein sequence ID" value="RYM33967.1"/>
    <property type="molecule type" value="Genomic_DNA"/>
</dbReference>
<organism evidence="9 10">
    <name type="scientific">Brumimicrobium glaciale</name>
    <dbReference type="NCBI Taxonomy" id="200475"/>
    <lineage>
        <taxon>Bacteria</taxon>
        <taxon>Pseudomonadati</taxon>
        <taxon>Bacteroidota</taxon>
        <taxon>Flavobacteriia</taxon>
        <taxon>Flavobacteriales</taxon>
        <taxon>Crocinitomicaceae</taxon>
        <taxon>Brumimicrobium</taxon>
    </lineage>
</organism>
<comment type="similarity">
    <text evidence="1 7">Belongs to the class-II aminoacyl-tRNA synthetase family. Type 1 subfamily.</text>
</comment>
<dbReference type="PANTHER" id="PTHR22594">
    <property type="entry name" value="ASPARTYL/LYSYL-TRNA SYNTHETASE"/>
    <property type="match status" value="1"/>
</dbReference>
<evidence type="ECO:0000256" key="6">
    <source>
        <dbReference type="ARBA" id="ARBA00023146"/>
    </source>
</evidence>
<dbReference type="GO" id="GO:0004815">
    <property type="term" value="F:aspartate-tRNA ligase activity"/>
    <property type="evidence" value="ECO:0007669"/>
    <property type="project" value="UniProtKB-UniRule"/>
</dbReference>
<protein>
    <recommendedName>
        <fullName evidence="7">Aspartate--tRNA ligase</fullName>
        <ecNumber evidence="7">6.1.1.12</ecNumber>
    </recommendedName>
    <alternativeName>
        <fullName evidence="7">Aspartyl-tRNA synthetase</fullName>
        <shortName evidence="7">AspRS</shortName>
    </alternativeName>
</protein>
<reference evidence="9 10" key="1">
    <citation type="submission" date="2019-02" db="EMBL/GenBank/DDBJ databases">
        <title>Genome sequence of the sea-ice species Brumimicrobium glaciale.</title>
        <authorList>
            <person name="Bowman J.P."/>
        </authorList>
    </citation>
    <scope>NUCLEOTIDE SEQUENCE [LARGE SCALE GENOMIC DNA]</scope>
    <source>
        <strain evidence="9 10">IC156</strain>
    </source>
</reference>
<dbReference type="NCBIfam" id="TIGR00459">
    <property type="entry name" value="aspS_bact"/>
    <property type="match status" value="1"/>
</dbReference>
<evidence type="ECO:0000256" key="5">
    <source>
        <dbReference type="ARBA" id="ARBA00022917"/>
    </source>
</evidence>
<proteinExistence type="inferred from homology"/>
<feature type="domain" description="Aminoacyl-transfer RNA synthetases class-II family profile" evidence="8">
    <location>
        <begin position="148"/>
        <end position="552"/>
    </location>
</feature>
<dbReference type="PANTHER" id="PTHR22594:SF5">
    <property type="entry name" value="ASPARTATE--TRNA LIGASE, MITOCHONDRIAL"/>
    <property type="match status" value="1"/>
</dbReference>
<comment type="catalytic activity">
    <reaction evidence="7">
        <text>tRNA(Asp) + L-aspartate + ATP = L-aspartyl-tRNA(Asp) + AMP + diphosphate</text>
        <dbReference type="Rhea" id="RHEA:19649"/>
        <dbReference type="Rhea" id="RHEA-COMP:9660"/>
        <dbReference type="Rhea" id="RHEA-COMP:9678"/>
        <dbReference type="ChEBI" id="CHEBI:29991"/>
        <dbReference type="ChEBI" id="CHEBI:30616"/>
        <dbReference type="ChEBI" id="CHEBI:33019"/>
        <dbReference type="ChEBI" id="CHEBI:78442"/>
        <dbReference type="ChEBI" id="CHEBI:78516"/>
        <dbReference type="ChEBI" id="CHEBI:456215"/>
        <dbReference type="EC" id="6.1.1.12"/>
    </reaction>
</comment>
<dbReference type="AlphaFoldDB" id="A0A4Q4KMI2"/>
<dbReference type="SUPFAM" id="SSF50249">
    <property type="entry name" value="Nucleic acid-binding proteins"/>
    <property type="match status" value="1"/>
</dbReference>
<keyword evidence="2 7" id="KW-0436">Ligase</keyword>
<feature type="binding site" evidence="7">
    <location>
        <begin position="219"/>
        <end position="221"/>
    </location>
    <ligand>
        <name>ATP</name>
        <dbReference type="ChEBI" id="CHEBI:30616"/>
    </ligand>
</feature>
<dbReference type="SUPFAM" id="SSF55261">
    <property type="entry name" value="GAD domain-like"/>
    <property type="match status" value="1"/>
</dbReference>
<evidence type="ECO:0000256" key="2">
    <source>
        <dbReference type="ARBA" id="ARBA00022598"/>
    </source>
</evidence>
<dbReference type="GO" id="GO:0005737">
    <property type="term" value="C:cytoplasm"/>
    <property type="evidence" value="ECO:0007669"/>
    <property type="project" value="UniProtKB-SubCell"/>
</dbReference>
<feature type="binding site" evidence="7">
    <location>
        <position position="445"/>
    </location>
    <ligand>
        <name>L-aspartate</name>
        <dbReference type="ChEBI" id="CHEBI:29991"/>
    </ligand>
</feature>
<feature type="region of interest" description="Aspartate" evidence="7">
    <location>
        <begin position="197"/>
        <end position="200"/>
    </location>
</feature>
<comment type="caution">
    <text evidence="7">Lacks conserved residue(s) required for the propagation of feature annotation.</text>
</comment>
<dbReference type="InterPro" id="IPR004365">
    <property type="entry name" value="NA-bd_OB_tRNA"/>
</dbReference>
<dbReference type="Gene3D" id="3.30.930.10">
    <property type="entry name" value="Bira Bifunctional Protein, Domain 2"/>
    <property type="match status" value="1"/>
</dbReference>
<feature type="binding site" evidence="7">
    <location>
        <position position="219"/>
    </location>
    <ligand>
        <name>L-aspartate</name>
        <dbReference type="ChEBI" id="CHEBI:29991"/>
    </ligand>
</feature>
<dbReference type="OrthoDB" id="9802326at2"/>
<dbReference type="HAMAP" id="MF_00044">
    <property type="entry name" value="Asp_tRNA_synth_type1"/>
    <property type="match status" value="1"/>
</dbReference>
<dbReference type="InterPro" id="IPR006195">
    <property type="entry name" value="aa-tRNA-synth_II"/>
</dbReference>
<evidence type="ECO:0000313" key="9">
    <source>
        <dbReference type="EMBL" id="RYM33967.1"/>
    </source>
</evidence>
<accession>A0A4Q4KMI2</accession>
<dbReference type="InterPro" id="IPR029351">
    <property type="entry name" value="GAD_dom"/>
</dbReference>
<keyword evidence="5 7" id="KW-0648">Protein biosynthesis</keyword>
<dbReference type="InterPro" id="IPR004524">
    <property type="entry name" value="Asp-tRNA-ligase_1"/>
</dbReference>
<feature type="binding site" evidence="7">
    <location>
        <position position="228"/>
    </location>
    <ligand>
        <name>ATP</name>
        <dbReference type="ChEBI" id="CHEBI:30616"/>
    </ligand>
</feature>
<evidence type="ECO:0000256" key="3">
    <source>
        <dbReference type="ARBA" id="ARBA00022741"/>
    </source>
</evidence>
<keyword evidence="10" id="KW-1185">Reference proteome</keyword>